<evidence type="ECO:0000313" key="2">
    <source>
        <dbReference type="EMBL" id="BES96389.1"/>
    </source>
</evidence>
<sequence length="275" mass="31174">MAKTLTDYLTIFRWLGILPYKLVGTKLEKSFPHFIAFIIFQFFILINVCHLVFAHIEGEILVQKLLMFSSIASINALILDLVYKTAFKQGLLEVYINNVMECSKTISTCESIFPTNLKIVLVSWLIQVTIEPLAEWHGIGEHIVEICQYNLFRAAQFGILVPYVIYVNLAGLMFKEMSECLASSTKSVATLLLIHGKLVYSVDKLSKYYGIQVLTVLCMLMHVTLGTIFKCLDIVEFNWASVLLCLNAGSHAYLIHTLISTCDRAQNKVRNSNFE</sequence>
<evidence type="ECO:0000313" key="3">
    <source>
        <dbReference type="Proteomes" id="UP001307889"/>
    </source>
</evidence>
<protein>
    <recommendedName>
        <fullName evidence="4">TRC8-like N-terminal domain-containing protein</fullName>
    </recommendedName>
</protein>
<feature type="transmembrane region" description="Helical" evidence="1">
    <location>
        <begin position="31"/>
        <end position="53"/>
    </location>
</feature>
<feature type="transmembrane region" description="Helical" evidence="1">
    <location>
        <begin position="208"/>
        <end position="229"/>
    </location>
</feature>
<keyword evidence="1" id="KW-0472">Membrane</keyword>
<name>A0ABN7AYI7_9HEMI</name>
<proteinExistence type="predicted"/>
<dbReference type="Proteomes" id="UP001307889">
    <property type="component" value="Chromosome 7"/>
</dbReference>
<keyword evidence="1" id="KW-0812">Transmembrane</keyword>
<evidence type="ECO:0008006" key="4">
    <source>
        <dbReference type="Google" id="ProtNLM"/>
    </source>
</evidence>
<reference evidence="2 3" key="1">
    <citation type="submission" date="2023-09" db="EMBL/GenBank/DDBJ databases">
        <title>Nesidiocoris tenuis whole genome shotgun sequence.</title>
        <authorList>
            <person name="Shibata T."/>
            <person name="Shimoda M."/>
            <person name="Kobayashi T."/>
            <person name="Uehara T."/>
        </authorList>
    </citation>
    <scope>NUCLEOTIDE SEQUENCE [LARGE SCALE GENOMIC DNA]</scope>
    <source>
        <strain evidence="2 3">Japan</strain>
    </source>
</reference>
<accession>A0ABN7AYI7</accession>
<gene>
    <name evidence="2" type="ORF">NTJ_09201</name>
</gene>
<keyword evidence="1" id="KW-1133">Transmembrane helix</keyword>
<organism evidence="2 3">
    <name type="scientific">Nesidiocoris tenuis</name>
    <dbReference type="NCBI Taxonomy" id="355587"/>
    <lineage>
        <taxon>Eukaryota</taxon>
        <taxon>Metazoa</taxon>
        <taxon>Ecdysozoa</taxon>
        <taxon>Arthropoda</taxon>
        <taxon>Hexapoda</taxon>
        <taxon>Insecta</taxon>
        <taxon>Pterygota</taxon>
        <taxon>Neoptera</taxon>
        <taxon>Paraneoptera</taxon>
        <taxon>Hemiptera</taxon>
        <taxon>Heteroptera</taxon>
        <taxon>Panheteroptera</taxon>
        <taxon>Cimicomorpha</taxon>
        <taxon>Miridae</taxon>
        <taxon>Dicyphina</taxon>
        <taxon>Nesidiocoris</taxon>
    </lineage>
</organism>
<keyword evidence="3" id="KW-1185">Reference proteome</keyword>
<evidence type="ECO:0000256" key="1">
    <source>
        <dbReference type="SAM" id="Phobius"/>
    </source>
</evidence>
<feature type="transmembrane region" description="Helical" evidence="1">
    <location>
        <begin position="154"/>
        <end position="174"/>
    </location>
</feature>
<feature type="transmembrane region" description="Helical" evidence="1">
    <location>
        <begin position="65"/>
        <end position="83"/>
    </location>
</feature>
<dbReference type="EMBL" id="AP028915">
    <property type="protein sequence ID" value="BES96389.1"/>
    <property type="molecule type" value="Genomic_DNA"/>
</dbReference>